<evidence type="ECO:0000256" key="9">
    <source>
        <dbReference type="ARBA" id="ARBA00023239"/>
    </source>
</evidence>
<dbReference type="HAMAP" id="MF_00418">
    <property type="entry name" value="DapA"/>
    <property type="match status" value="1"/>
</dbReference>
<organism evidence="14 15">
    <name type="scientific">Natronospira proteinivora</name>
    <dbReference type="NCBI Taxonomy" id="1807133"/>
    <lineage>
        <taxon>Bacteria</taxon>
        <taxon>Pseudomonadati</taxon>
        <taxon>Pseudomonadota</taxon>
        <taxon>Gammaproteobacteria</taxon>
        <taxon>Natronospirales</taxon>
        <taxon>Natronospiraceae</taxon>
        <taxon>Natronospira</taxon>
    </lineage>
</organism>
<dbReference type="GO" id="GO:0008840">
    <property type="term" value="F:4-hydroxy-tetrahydrodipicolinate synthase activity"/>
    <property type="evidence" value="ECO:0007669"/>
    <property type="project" value="UniProtKB-EC"/>
</dbReference>
<dbReference type="Pfam" id="PF00701">
    <property type="entry name" value="DHDPS"/>
    <property type="match status" value="1"/>
</dbReference>
<dbReference type="PROSITE" id="PS00666">
    <property type="entry name" value="DHDPS_2"/>
    <property type="match status" value="1"/>
</dbReference>
<evidence type="ECO:0000256" key="13">
    <source>
        <dbReference type="PIRNR" id="PIRNR001365"/>
    </source>
</evidence>
<feature type="binding site" evidence="12">
    <location>
        <position position="46"/>
    </location>
    <ligand>
        <name>pyruvate</name>
        <dbReference type="ChEBI" id="CHEBI:15361"/>
    </ligand>
</feature>
<dbReference type="InterPro" id="IPR005263">
    <property type="entry name" value="DapA"/>
</dbReference>
<dbReference type="SUPFAM" id="SSF51569">
    <property type="entry name" value="Aldolase"/>
    <property type="match status" value="1"/>
</dbReference>
<reference evidence="14 15" key="1">
    <citation type="submission" date="2022-03" db="EMBL/GenBank/DDBJ databases">
        <title>Genomic Encyclopedia of Type Strains, Phase III (KMG-III): the genomes of soil and plant-associated and newly described type strains.</title>
        <authorList>
            <person name="Whitman W."/>
        </authorList>
    </citation>
    <scope>NUCLEOTIDE SEQUENCE [LARGE SCALE GENOMIC DNA]</scope>
    <source>
        <strain evidence="14 15">BSker1</strain>
    </source>
</reference>
<keyword evidence="10 12" id="KW-0704">Schiff base</keyword>
<evidence type="ECO:0000256" key="1">
    <source>
        <dbReference type="ARBA" id="ARBA00003294"/>
    </source>
</evidence>
<evidence type="ECO:0000256" key="4">
    <source>
        <dbReference type="ARBA" id="ARBA00012086"/>
    </source>
</evidence>
<dbReference type="PIRSF" id="PIRSF001365">
    <property type="entry name" value="DHDPS"/>
    <property type="match status" value="1"/>
</dbReference>
<accession>A0ABT1G799</accession>
<dbReference type="InterPro" id="IPR002220">
    <property type="entry name" value="DapA-like"/>
</dbReference>
<keyword evidence="5 12" id="KW-0963">Cytoplasm</keyword>
<dbReference type="InterPro" id="IPR020625">
    <property type="entry name" value="Schiff_base-form_aldolases_AS"/>
</dbReference>
<evidence type="ECO:0000256" key="8">
    <source>
        <dbReference type="ARBA" id="ARBA00023154"/>
    </source>
</evidence>
<keyword evidence="6 12" id="KW-0028">Amino-acid biosynthesis</keyword>
<comment type="catalytic activity">
    <reaction evidence="11 12">
        <text>L-aspartate 4-semialdehyde + pyruvate = (2S,4S)-4-hydroxy-2,3,4,5-tetrahydrodipicolinate + H2O + H(+)</text>
        <dbReference type="Rhea" id="RHEA:34171"/>
        <dbReference type="ChEBI" id="CHEBI:15361"/>
        <dbReference type="ChEBI" id="CHEBI:15377"/>
        <dbReference type="ChEBI" id="CHEBI:15378"/>
        <dbReference type="ChEBI" id="CHEBI:67139"/>
        <dbReference type="ChEBI" id="CHEBI:537519"/>
        <dbReference type="EC" id="4.3.3.7"/>
    </reaction>
</comment>
<keyword evidence="8 12" id="KW-0457">Lysine biosynthesis</keyword>
<dbReference type="EC" id="4.3.3.7" evidence="4 12"/>
<comment type="caution">
    <text evidence="12">Was originally thought to be a dihydrodipicolinate synthase (DHDPS), catalyzing the condensation of (S)-aspartate-beta-semialdehyde [(S)-ASA] and pyruvate to dihydrodipicolinate (DHDP). However, it was shown in E.coli that the product of the enzymatic reaction is not dihydrodipicolinate but in fact (4S)-4-hydroxy-2,3,4,5-tetrahydro-(2S)-dipicolinic acid (HTPA), and that the consecutive dehydration reaction leading to DHDP is not spontaneous but catalyzed by DapB.</text>
</comment>
<feature type="active site" description="Proton donor/acceptor" evidence="12">
    <location>
        <position position="134"/>
    </location>
</feature>
<dbReference type="RefSeq" id="WP_253446652.1">
    <property type="nucleotide sequence ID" value="NZ_JALJYF010000001.1"/>
</dbReference>
<comment type="caution">
    <text evidence="14">The sequence shown here is derived from an EMBL/GenBank/DDBJ whole genome shotgun (WGS) entry which is preliminary data.</text>
</comment>
<evidence type="ECO:0000256" key="12">
    <source>
        <dbReference type="HAMAP-Rule" id="MF_00418"/>
    </source>
</evidence>
<evidence type="ECO:0000256" key="10">
    <source>
        <dbReference type="ARBA" id="ARBA00023270"/>
    </source>
</evidence>
<proteinExistence type="inferred from homology"/>
<sequence>MQLKGLFTPLITPFNDNNHLNFSTLDALVEIQIESGVAGLIVGGTTGEYYTLDDEERETLIRRVVARVNGRMPVVAGINALNTAEGIRRAKQAEDLGCDGLMMSPPAYSLPQQHEIESHFQVVADATPLDLILYDFPDRAGVTIEEETVKALAAHPSIVGIKESSGDMSRLLSLMGQDLGDFRLICGCDDQAADHLWWGVETWISGSANIFPREQAELLRLAAAGDQAGLREGMRGMLPVIQSMESGAYNQKAKLGAGLRFELPVGDVRQPLLPLDDSEVENFHKLMESFNGE</sequence>
<protein>
    <recommendedName>
        <fullName evidence="4 12">4-hydroxy-tetrahydrodipicolinate synthase</fullName>
        <shortName evidence="12">HTPA synthase</shortName>
        <ecNumber evidence="4 12">4.3.3.7</ecNumber>
    </recommendedName>
</protein>
<keyword evidence="15" id="KW-1185">Reference proteome</keyword>
<comment type="function">
    <text evidence="1 12">Catalyzes the condensation of (S)-aspartate-beta-semialdehyde [(S)-ASA] and pyruvate to 4-hydroxy-tetrahydrodipicolinate (HTPA).</text>
</comment>
<dbReference type="InterPro" id="IPR013785">
    <property type="entry name" value="Aldolase_TIM"/>
</dbReference>
<evidence type="ECO:0000256" key="3">
    <source>
        <dbReference type="ARBA" id="ARBA00007592"/>
    </source>
</evidence>
<feature type="active site" description="Schiff-base intermediate with substrate" evidence="12">
    <location>
        <position position="162"/>
    </location>
</feature>
<comment type="similarity">
    <text evidence="3 12 13">Belongs to the DapA family.</text>
</comment>
<evidence type="ECO:0000256" key="11">
    <source>
        <dbReference type="ARBA" id="ARBA00047836"/>
    </source>
</evidence>
<evidence type="ECO:0000256" key="2">
    <source>
        <dbReference type="ARBA" id="ARBA00005120"/>
    </source>
</evidence>
<comment type="subunit">
    <text evidence="12">Homotetramer; dimer of dimers.</text>
</comment>
<comment type="pathway">
    <text evidence="2 12">Amino-acid biosynthesis; L-lysine biosynthesis via DAP pathway; (S)-tetrahydrodipicolinate from L-aspartate: step 3/4.</text>
</comment>
<evidence type="ECO:0000313" key="14">
    <source>
        <dbReference type="EMBL" id="MCP1727172.1"/>
    </source>
</evidence>
<dbReference type="PANTHER" id="PTHR12128">
    <property type="entry name" value="DIHYDRODIPICOLINATE SYNTHASE"/>
    <property type="match status" value="1"/>
</dbReference>
<dbReference type="SMART" id="SM01130">
    <property type="entry name" value="DHDPS"/>
    <property type="match status" value="1"/>
</dbReference>
<dbReference type="PANTHER" id="PTHR12128:SF66">
    <property type="entry name" value="4-HYDROXY-2-OXOGLUTARATE ALDOLASE, MITOCHONDRIAL"/>
    <property type="match status" value="1"/>
</dbReference>
<comment type="subcellular location">
    <subcellularLocation>
        <location evidence="12">Cytoplasm</location>
    </subcellularLocation>
</comment>
<keyword evidence="9 12" id="KW-0456">Lyase</keyword>
<feature type="binding site" evidence="12">
    <location>
        <position position="204"/>
    </location>
    <ligand>
        <name>pyruvate</name>
        <dbReference type="ChEBI" id="CHEBI:15361"/>
    </ligand>
</feature>
<evidence type="ECO:0000313" key="15">
    <source>
        <dbReference type="Proteomes" id="UP001523550"/>
    </source>
</evidence>
<evidence type="ECO:0000256" key="6">
    <source>
        <dbReference type="ARBA" id="ARBA00022605"/>
    </source>
</evidence>
<dbReference type="EMBL" id="JALJYF010000001">
    <property type="protein sequence ID" value="MCP1727172.1"/>
    <property type="molecule type" value="Genomic_DNA"/>
</dbReference>
<dbReference type="Proteomes" id="UP001523550">
    <property type="component" value="Unassembled WGS sequence"/>
</dbReference>
<feature type="site" description="Part of a proton relay during catalysis" evidence="12">
    <location>
        <position position="108"/>
    </location>
</feature>
<keyword evidence="7 12" id="KW-0220">Diaminopimelate biosynthesis</keyword>
<evidence type="ECO:0000256" key="7">
    <source>
        <dbReference type="ARBA" id="ARBA00022915"/>
    </source>
</evidence>
<evidence type="ECO:0000256" key="5">
    <source>
        <dbReference type="ARBA" id="ARBA00022490"/>
    </source>
</evidence>
<dbReference type="Gene3D" id="3.20.20.70">
    <property type="entry name" value="Aldolase class I"/>
    <property type="match status" value="1"/>
</dbReference>
<dbReference type="PRINTS" id="PR00146">
    <property type="entry name" value="DHPICSNTHASE"/>
</dbReference>
<dbReference type="CDD" id="cd00408">
    <property type="entry name" value="DHDPS-like"/>
    <property type="match status" value="1"/>
</dbReference>
<feature type="site" description="Part of a proton relay during catalysis" evidence="12">
    <location>
        <position position="45"/>
    </location>
</feature>
<gene>
    <name evidence="12" type="primary">dapA</name>
    <name evidence="14" type="ORF">J2T60_001137</name>
</gene>
<name>A0ABT1G799_9GAMM</name>